<reference evidence="2" key="1">
    <citation type="journal article" date="2018" name="Nat. Microbiol.">
        <title>Leveraging single-cell genomics to expand the fungal tree of life.</title>
        <authorList>
            <person name="Ahrendt S.R."/>
            <person name="Quandt C.A."/>
            <person name="Ciobanu D."/>
            <person name="Clum A."/>
            <person name="Salamov A."/>
            <person name="Andreopoulos B."/>
            <person name="Cheng J.F."/>
            <person name="Woyke T."/>
            <person name="Pelin A."/>
            <person name="Henrissat B."/>
            <person name="Reynolds N.K."/>
            <person name="Benny G.L."/>
            <person name="Smith M.E."/>
            <person name="James T.Y."/>
            <person name="Grigoriev I.V."/>
        </authorList>
    </citation>
    <scope>NUCLEOTIDE SEQUENCE [LARGE SCALE GENOMIC DNA]</scope>
    <source>
        <strain evidence="2">CSF55</strain>
    </source>
</reference>
<dbReference type="AlphaFoldDB" id="A0A4P9YLY9"/>
<sequence>MVSLQSAGQRLAGAPAVTSLHISRACIFEWEQCERLCLNENNGLLPEYILSVFAIPIYLGIAFVKLPQLPSNSVLVVASGIRSLLKEIKQKIISGFAVQIIRSCKRFYWKPCLMSADGCQTQTIHTDNHLDRIEEYADHFPFAAIIA</sequence>
<dbReference type="EMBL" id="ML005051">
    <property type="protein sequence ID" value="RKP20525.1"/>
    <property type="molecule type" value="Genomic_DNA"/>
</dbReference>
<gene>
    <name evidence="1" type="ORF">ROZALSC1DRAFT_21310</name>
</gene>
<evidence type="ECO:0000313" key="2">
    <source>
        <dbReference type="Proteomes" id="UP000281549"/>
    </source>
</evidence>
<organism evidence="1 2">
    <name type="scientific">Rozella allomycis (strain CSF55)</name>
    <dbReference type="NCBI Taxonomy" id="988480"/>
    <lineage>
        <taxon>Eukaryota</taxon>
        <taxon>Fungi</taxon>
        <taxon>Fungi incertae sedis</taxon>
        <taxon>Cryptomycota</taxon>
        <taxon>Cryptomycota incertae sedis</taxon>
        <taxon>Rozella</taxon>
    </lineage>
</organism>
<accession>A0A4P9YLY9</accession>
<name>A0A4P9YLY9_ROZAC</name>
<protein>
    <submittedName>
        <fullName evidence="1">Uncharacterized protein</fullName>
    </submittedName>
</protein>
<dbReference type="Proteomes" id="UP000281549">
    <property type="component" value="Unassembled WGS sequence"/>
</dbReference>
<proteinExistence type="predicted"/>
<evidence type="ECO:0000313" key="1">
    <source>
        <dbReference type="EMBL" id="RKP20525.1"/>
    </source>
</evidence>